<evidence type="ECO:0000313" key="14">
    <source>
        <dbReference type="EMBL" id="GDY31654.1"/>
    </source>
</evidence>
<keyword evidence="7" id="KW-0479">Metal-binding</keyword>
<evidence type="ECO:0000256" key="5">
    <source>
        <dbReference type="ARBA" id="ARBA00022679"/>
    </source>
</evidence>
<dbReference type="EMBL" id="BJFL01000016">
    <property type="protein sequence ID" value="GDY31654.1"/>
    <property type="molecule type" value="Genomic_DNA"/>
</dbReference>
<evidence type="ECO:0000256" key="6">
    <source>
        <dbReference type="ARBA" id="ARBA00022691"/>
    </source>
</evidence>
<protein>
    <recommendedName>
        <fullName evidence="3">Small RNA 2'-O-methyltransferase</fullName>
        <ecNumber evidence="11">2.1.1.386</ecNumber>
    </recommendedName>
</protein>
<sequence length="477" mass="53362">MLLTLTSTVPDAAPAETRATDLGYLLHKHPGRAQTFDESVGRVHVCYPEATDDRCTVAVLLEVDPVGLVRRGRSGGDAFALGQYVNDRPYAASSMLAVAVRRVFGTAMAGRCEQRPDLVDRRWPLRVELPAVPCRGGPDLAERLFAPLGWRVDATPLPLDPEVPEWGDSHHVDLRLTGEQRLADALRHLYVLLPVLDDAKHYWVGADEVDKLLRTAGTWLPDHPERDLITRRYLVNQRGLVNDAVARLAELEGLDGGTPTDEEAGADAPHRESLARQRRQAVFAELREARASRVVDLGCGEGALLRELLADPSFTEVVGVDVADRALRAAERRLGLDRLPDRQRERLRLWQSSLTYRDRRLAGFDAAVLMEVIEHVDPDRLPALEHNVLHLARPATVLVTTPNAEHNVRFRWLPPGAPRHPDHRFEWCRAEFRAWAERVAAHAGYRVRFRPVGEDDPEVGPPTQMAVFRRADTEVSP</sequence>
<keyword evidence="15" id="KW-1185">Reference proteome</keyword>
<dbReference type="GO" id="GO:0090486">
    <property type="term" value="F:small RNA 2'-O-methyltransferase activity"/>
    <property type="evidence" value="ECO:0007669"/>
    <property type="project" value="UniProtKB-EC"/>
</dbReference>
<dbReference type="Pfam" id="PF13489">
    <property type="entry name" value="Methyltransf_23"/>
    <property type="match status" value="1"/>
</dbReference>
<evidence type="ECO:0000256" key="12">
    <source>
        <dbReference type="ARBA" id="ARBA00048418"/>
    </source>
</evidence>
<keyword evidence="5 14" id="KW-0808">Transferase</keyword>
<dbReference type="OrthoDB" id="626362at2"/>
<dbReference type="CDD" id="cd02440">
    <property type="entry name" value="AdoMet_MTases"/>
    <property type="match status" value="1"/>
</dbReference>
<dbReference type="SUPFAM" id="SSF53335">
    <property type="entry name" value="S-adenosyl-L-methionine-dependent methyltransferases"/>
    <property type="match status" value="1"/>
</dbReference>
<evidence type="ECO:0000256" key="2">
    <source>
        <dbReference type="ARBA" id="ARBA00009026"/>
    </source>
</evidence>
<dbReference type="NCBIfam" id="TIGR04074">
    <property type="entry name" value="bacter_Hen1"/>
    <property type="match status" value="1"/>
</dbReference>
<dbReference type="Pfam" id="PF12623">
    <property type="entry name" value="Hen1_L"/>
    <property type="match status" value="1"/>
</dbReference>
<dbReference type="InterPro" id="IPR038546">
    <property type="entry name" value="Hen1_N_sf"/>
</dbReference>
<keyword evidence="6" id="KW-0949">S-adenosyl-L-methionine</keyword>
<comment type="similarity">
    <text evidence="2">Belongs to the methyltransferase superfamily. HEN1 family.</text>
</comment>
<gene>
    <name evidence="14" type="ORF">GTS_32870</name>
</gene>
<keyword evidence="8" id="KW-0460">Magnesium</keyword>
<dbReference type="Proteomes" id="UP000298860">
    <property type="component" value="Unassembled WGS sequence"/>
</dbReference>
<dbReference type="PANTHER" id="PTHR21404:SF3">
    <property type="entry name" value="SMALL RNA 2'-O-METHYLTRANSFERASE"/>
    <property type="match status" value="1"/>
</dbReference>
<reference evidence="15" key="1">
    <citation type="submission" date="2019-04" db="EMBL/GenBank/DDBJ databases">
        <title>Draft genome sequence of Pseudonocardiaceae bacterium SL3-2-4.</title>
        <authorList>
            <person name="Ningsih F."/>
            <person name="Yokota A."/>
            <person name="Sakai Y."/>
            <person name="Nanatani K."/>
            <person name="Yabe S."/>
            <person name="Oetari A."/>
            <person name="Sjamsuridzal W."/>
        </authorList>
    </citation>
    <scope>NUCLEOTIDE SEQUENCE [LARGE SCALE GENOMIC DNA]</scope>
    <source>
        <strain evidence="15">SL3-2-4</strain>
    </source>
</reference>
<keyword evidence="9" id="KW-0694">RNA-binding</keyword>
<comment type="caution">
    <text evidence="14">The sequence shown here is derived from an EMBL/GenBank/DDBJ whole genome shotgun (WGS) entry which is preliminary data.</text>
</comment>
<feature type="domain" description="Hen1 N-terminal" evidence="13">
    <location>
        <begin position="1"/>
        <end position="249"/>
    </location>
</feature>
<keyword evidence="4 14" id="KW-0489">Methyltransferase</keyword>
<dbReference type="GO" id="GO:0046872">
    <property type="term" value="F:metal ion binding"/>
    <property type="evidence" value="ECO:0007669"/>
    <property type="project" value="UniProtKB-KW"/>
</dbReference>
<dbReference type="Gene3D" id="3.30.1610.20">
    <property type="entry name" value="Hen1, N-terminal domain"/>
    <property type="match status" value="1"/>
</dbReference>
<dbReference type="InterPro" id="IPR026610">
    <property type="entry name" value="Hen1"/>
</dbReference>
<dbReference type="RefSeq" id="WP_137814717.1">
    <property type="nucleotide sequence ID" value="NZ_BJFL01000016.1"/>
</dbReference>
<evidence type="ECO:0000256" key="10">
    <source>
        <dbReference type="ARBA" id="ARBA00023158"/>
    </source>
</evidence>
<dbReference type="PANTHER" id="PTHR21404">
    <property type="entry name" value="HEN1"/>
    <property type="match status" value="1"/>
</dbReference>
<keyword evidence="10" id="KW-0943">RNA-mediated gene silencing</keyword>
<accession>A0A4D4J809</accession>
<evidence type="ECO:0000259" key="13">
    <source>
        <dbReference type="Pfam" id="PF12623"/>
    </source>
</evidence>
<name>A0A4D4J809_9PSEU</name>
<evidence type="ECO:0000256" key="9">
    <source>
        <dbReference type="ARBA" id="ARBA00022884"/>
    </source>
</evidence>
<dbReference type="InterPro" id="IPR024740">
    <property type="entry name" value="Hen1_N"/>
</dbReference>
<evidence type="ECO:0000256" key="1">
    <source>
        <dbReference type="ARBA" id="ARBA00001946"/>
    </source>
</evidence>
<organism evidence="14 15">
    <name type="scientific">Gandjariella thermophila</name>
    <dbReference type="NCBI Taxonomy" id="1931992"/>
    <lineage>
        <taxon>Bacteria</taxon>
        <taxon>Bacillati</taxon>
        <taxon>Actinomycetota</taxon>
        <taxon>Actinomycetes</taxon>
        <taxon>Pseudonocardiales</taxon>
        <taxon>Pseudonocardiaceae</taxon>
        <taxon>Gandjariella</taxon>
    </lineage>
</organism>
<dbReference type="InterPro" id="IPR029063">
    <property type="entry name" value="SAM-dependent_MTases_sf"/>
</dbReference>
<evidence type="ECO:0000256" key="11">
    <source>
        <dbReference type="ARBA" id="ARBA00035025"/>
    </source>
</evidence>
<comment type="catalytic activity">
    <reaction evidence="12">
        <text>small RNA 3'-end nucleotide + S-adenosyl-L-methionine = small RNA 3'-end 2'-O-methylnucleotide + S-adenosyl-L-homocysteine + H(+)</text>
        <dbReference type="Rhea" id="RHEA:37887"/>
        <dbReference type="Rhea" id="RHEA-COMP:10415"/>
        <dbReference type="Rhea" id="RHEA-COMP:10416"/>
        <dbReference type="ChEBI" id="CHEBI:15378"/>
        <dbReference type="ChEBI" id="CHEBI:57856"/>
        <dbReference type="ChEBI" id="CHEBI:59789"/>
        <dbReference type="ChEBI" id="CHEBI:74896"/>
        <dbReference type="ChEBI" id="CHEBI:74898"/>
        <dbReference type="EC" id="2.1.1.386"/>
    </reaction>
</comment>
<dbReference type="AlphaFoldDB" id="A0A4D4J809"/>
<dbReference type="GO" id="GO:0031047">
    <property type="term" value="P:regulatory ncRNA-mediated gene silencing"/>
    <property type="evidence" value="ECO:0007669"/>
    <property type="project" value="UniProtKB-KW"/>
</dbReference>
<evidence type="ECO:0000256" key="7">
    <source>
        <dbReference type="ARBA" id="ARBA00022723"/>
    </source>
</evidence>
<dbReference type="GO" id="GO:0003723">
    <property type="term" value="F:RNA binding"/>
    <property type="evidence" value="ECO:0007669"/>
    <property type="project" value="UniProtKB-KW"/>
</dbReference>
<dbReference type="EC" id="2.1.1.386" evidence="11"/>
<dbReference type="InterPro" id="IPR024026">
    <property type="entry name" value="3'-RNA_MeTfrase_Hen1_bac"/>
</dbReference>
<evidence type="ECO:0000256" key="4">
    <source>
        <dbReference type="ARBA" id="ARBA00022603"/>
    </source>
</evidence>
<proteinExistence type="inferred from homology"/>
<evidence type="ECO:0000256" key="3">
    <source>
        <dbReference type="ARBA" id="ARBA00021330"/>
    </source>
</evidence>
<evidence type="ECO:0000256" key="8">
    <source>
        <dbReference type="ARBA" id="ARBA00022842"/>
    </source>
</evidence>
<dbReference type="GO" id="GO:0001510">
    <property type="term" value="P:RNA methylation"/>
    <property type="evidence" value="ECO:0007669"/>
    <property type="project" value="InterPro"/>
</dbReference>
<comment type="cofactor">
    <cofactor evidence="1">
        <name>Mg(2+)</name>
        <dbReference type="ChEBI" id="CHEBI:18420"/>
    </cofactor>
</comment>
<evidence type="ECO:0000313" key="15">
    <source>
        <dbReference type="Proteomes" id="UP000298860"/>
    </source>
</evidence>
<dbReference type="Gene3D" id="3.40.50.150">
    <property type="entry name" value="Vaccinia Virus protein VP39"/>
    <property type="match status" value="1"/>
</dbReference>